<dbReference type="InterPro" id="IPR032675">
    <property type="entry name" value="LRR_dom_sf"/>
</dbReference>
<evidence type="ECO:0000256" key="6">
    <source>
        <dbReference type="ARBA" id="ARBA00023027"/>
    </source>
</evidence>
<dbReference type="PANTHER" id="PTHR11017:SF479">
    <property type="entry name" value="DISEASE RESISTANCE PROTEIN (TIR-NBS-LRR CLASS) FAMILY"/>
    <property type="match status" value="1"/>
</dbReference>
<reference evidence="10" key="1">
    <citation type="submission" date="2016-02" db="EMBL/GenBank/DDBJ databases">
        <title>WGS assembly of Manihot esculenta.</title>
        <authorList>
            <person name="Bredeson J.V."/>
            <person name="Prochnik S.E."/>
            <person name="Lyons J.B."/>
            <person name="Schmutz J."/>
            <person name="Grimwood J."/>
            <person name="Vrebalov J."/>
            <person name="Bart R.S."/>
            <person name="Amuge T."/>
            <person name="Ferguson M.E."/>
            <person name="Green R."/>
            <person name="Putnam N."/>
            <person name="Stites J."/>
            <person name="Rounsley S."/>
            <person name="Rokhsar D.S."/>
        </authorList>
    </citation>
    <scope>NUCLEOTIDE SEQUENCE [LARGE SCALE GENOMIC DNA]</scope>
    <source>
        <tissue evidence="10">Leaf</tissue>
    </source>
</reference>
<dbReference type="GO" id="GO:0007165">
    <property type="term" value="P:signal transduction"/>
    <property type="evidence" value="ECO:0007669"/>
    <property type="project" value="InterPro"/>
</dbReference>
<protein>
    <recommendedName>
        <fullName evidence="1">ADP-ribosyl cyclase/cyclic ADP-ribose hydrolase</fullName>
        <ecNumber evidence="1">3.2.2.6</ecNumber>
    </recommendedName>
</protein>
<dbReference type="Pfam" id="PF00560">
    <property type="entry name" value="LRR_1"/>
    <property type="match status" value="1"/>
</dbReference>
<evidence type="ECO:0000256" key="1">
    <source>
        <dbReference type="ARBA" id="ARBA00011982"/>
    </source>
</evidence>
<dbReference type="InterPro" id="IPR000157">
    <property type="entry name" value="TIR_dom"/>
</dbReference>
<dbReference type="FunFam" id="3.80.10.10:FF:000386">
    <property type="entry name" value="Disease resistance protein RPS4"/>
    <property type="match status" value="1"/>
</dbReference>
<dbReference type="Pfam" id="PF00931">
    <property type="entry name" value="NB-ARC"/>
    <property type="match status" value="1"/>
</dbReference>
<sequence>MASGYAKYDVFLSSRGADTLHNFTGQLYTALCQQEIRTFIYSEFDRKDEVTPVTLQKIEQSKIALIIFSENYMNSTCCLDELVKILECKTTMGLVVLPVFYSVNPSDMYGIARRFDDVSVENSLKQDRDRLQKWRYALMEAANLSGWDSTTRSQSDLVDGIVKDILRKLSHMSSSNTERLFGIESHIEKLRGMLSTGSTGVSVLGIWGMGGIGKTTIAEAIFNHISSEFDCCCFLANVREESENRGLVRLRNELFSRLLHKQNVYIGTPIIGNNFVSNRLRRKKVLIVLDDVNNSKQLSYLVGEHNWFGPGSRIIITTRDKHLLQDGVDKTYEVKGLAYKYALQLFSWKAFEQDHPVEDNMKISNTILKYAKGVPLALKVLGSSLHNRSKKDWERTLSKLERTPNMEIQNVLRISYDELEDEEKDIFLDIACFFKRETRDDLTKILDGCGFSSDIGISVLIDKSLVSISNDRISMHDLVQEMGREIVRQESPEEPGNRSRLLQHKDIYHVLTNETGTDAVEGLSLDMSKLREVRLNPDAFAKMHRLRFLRFYSSLYRGGSQSEDLTFPDLYGSHYYRDYKEGSNLQISEGLKSLSNQLRFLQWHMYPLRSLPSNFHPENLVELNMPHSKVEHLWDGVQNLVKLKRINLSYSHHLVEAPDLSQALDLERMDFSGCTSLGEVPSSIRYLDKLDILELGGCKNLRRLPSNICLKSLRILTLSNCSSLSIFPEISWNLKELNLDGTAIEEVPSSIECFSRLVKLNMKNCERLKNLPDCICKLKSLQELFLGGTSIKELPTSIESMSGLTLLYLQKCKNLVRLPNGVCNLKSLINLSLFGCSKLEKLPADLGKLHRLFEFKAGETAINQLPSSITFLNNLTELSFCGCKGEYSVNFPLPPLSGLSSLRNLYLRDRDLLEFPADITFLTLLETLGLSGNNFKSIPASIKNLVELRRLDLSYCKRLQSIPELPPHLIHFGAHGCTSLVTVSRTLAVLPKWLDSLNRHMFLFTNCSSLDQNALRNILADAKQKIQLMATTCQKLYWGFYPTPSVTFGFPGSDIPEWFSYQSIGTSVTIRLPQQWHHPKFLGFAFCIVVAFKEPYDGSFFSIRCESDYQDLYCHLDGWYCGQKGKLGLSFNGSDHLFMLYDHSLYLMAVKGDEGENDTSFRFHAVDKDKKPLHCCTVKKCGVRLLFPYEDKSCSSALIQGCTSFENFDVINEDNGKPMEEEGTFTKRYREDESCNRAESGGCEIGSSSEGRDPKRMKESCESNAGDPTRAELRAGKEMERIEL</sequence>
<dbReference type="InterPro" id="IPR027417">
    <property type="entry name" value="P-loop_NTPase"/>
</dbReference>
<dbReference type="Gene3D" id="3.40.50.300">
    <property type="entry name" value="P-loop containing nucleotide triphosphate hydrolases"/>
    <property type="match status" value="1"/>
</dbReference>
<dbReference type="InterPro" id="IPR011713">
    <property type="entry name" value="Leu-rich_rpt_3"/>
</dbReference>
<feature type="compositionally biased region" description="Basic and acidic residues" evidence="8">
    <location>
        <begin position="1269"/>
        <end position="1284"/>
    </location>
</feature>
<dbReference type="Pfam" id="PF07725">
    <property type="entry name" value="LRR_3"/>
    <property type="match status" value="1"/>
</dbReference>
<dbReference type="EMBL" id="CM004388">
    <property type="protein sequence ID" value="OAY58773.1"/>
    <property type="molecule type" value="Genomic_DNA"/>
</dbReference>
<dbReference type="SUPFAM" id="SSF52058">
    <property type="entry name" value="L domain-like"/>
    <property type="match status" value="2"/>
</dbReference>
<dbReference type="InterPro" id="IPR002182">
    <property type="entry name" value="NB-ARC"/>
</dbReference>
<proteinExistence type="predicted"/>
<evidence type="ECO:0000256" key="3">
    <source>
        <dbReference type="ARBA" id="ARBA00022737"/>
    </source>
</evidence>
<keyword evidence="4" id="KW-0378">Hydrolase</keyword>
<keyword evidence="5" id="KW-0611">Plant defense</keyword>
<keyword evidence="6" id="KW-0520">NAD</keyword>
<dbReference type="InterPro" id="IPR042197">
    <property type="entry name" value="Apaf_helical"/>
</dbReference>
<dbReference type="InterPro" id="IPR044974">
    <property type="entry name" value="Disease_R_plants"/>
</dbReference>
<feature type="compositionally biased region" description="Low complexity" evidence="8">
    <location>
        <begin position="1239"/>
        <end position="1249"/>
    </location>
</feature>
<dbReference type="InterPro" id="IPR045344">
    <property type="entry name" value="C-JID"/>
</dbReference>
<dbReference type="SUPFAM" id="SSF52540">
    <property type="entry name" value="P-loop containing nucleoside triphosphate hydrolases"/>
    <property type="match status" value="1"/>
</dbReference>
<dbReference type="InterPro" id="IPR001611">
    <property type="entry name" value="Leu-rich_rpt"/>
</dbReference>
<dbReference type="Pfam" id="PF23282">
    <property type="entry name" value="WHD_ROQ1"/>
    <property type="match status" value="1"/>
</dbReference>
<dbReference type="InterPro" id="IPR003591">
    <property type="entry name" value="Leu-rich_rpt_typical-subtyp"/>
</dbReference>
<dbReference type="STRING" id="3983.A0A251LK92"/>
<accession>A0A251LK92</accession>
<dbReference type="PROSITE" id="PS50104">
    <property type="entry name" value="TIR"/>
    <property type="match status" value="1"/>
</dbReference>
<dbReference type="Gene3D" id="3.80.10.10">
    <property type="entry name" value="Ribonuclease Inhibitor"/>
    <property type="match status" value="3"/>
</dbReference>
<dbReference type="Pfam" id="PF23598">
    <property type="entry name" value="LRR_14"/>
    <property type="match status" value="1"/>
</dbReference>
<dbReference type="GO" id="GO:0051707">
    <property type="term" value="P:response to other organism"/>
    <property type="evidence" value="ECO:0007669"/>
    <property type="project" value="UniProtKB-ARBA"/>
</dbReference>
<keyword evidence="3" id="KW-0677">Repeat</keyword>
<dbReference type="PANTHER" id="PTHR11017">
    <property type="entry name" value="LEUCINE-RICH REPEAT-CONTAINING PROTEIN"/>
    <property type="match status" value="1"/>
</dbReference>
<dbReference type="FunFam" id="1.10.8.430:FF:000002">
    <property type="entry name" value="Disease resistance protein (TIR-NBS-LRR class)"/>
    <property type="match status" value="1"/>
</dbReference>
<dbReference type="GO" id="GO:0061809">
    <property type="term" value="F:NAD+ nucleosidase activity, cyclic ADP-ribose generating"/>
    <property type="evidence" value="ECO:0007669"/>
    <property type="project" value="UniProtKB-EC"/>
</dbReference>
<gene>
    <name evidence="10" type="ORF">MANES_02G205900</name>
</gene>
<dbReference type="PRINTS" id="PR00364">
    <property type="entry name" value="DISEASERSIST"/>
</dbReference>
<evidence type="ECO:0000256" key="8">
    <source>
        <dbReference type="SAM" id="MobiDB-lite"/>
    </source>
</evidence>
<dbReference type="InterPro" id="IPR058192">
    <property type="entry name" value="WHD_ROQ1-like"/>
</dbReference>
<dbReference type="GO" id="GO:0043531">
    <property type="term" value="F:ADP binding"/>
    <property type="evidence" value="ECO:0007669"/>
    <property type="project" value="InterPro"/>
</dbReference>
<dbReference type="InterPro" id="IPR055414">
    <property type="entry name" value="LRR_R13L4/SHOC2-like"/>
</dbReference>
<evidence type="ECO:0000256" key="4">
    <source>
        <dbReference type="ARBA" id="ARBA00022801"/>
    </source>
</evidence>
<dbReference type="InterPro" id="IPR035897">
    <property type="entry name" value="Toll_tir_struct_dom_sf"/>
</dbReference>
<dbReference type="SMART" id="SM00369">
    <property type="entry name" value="LRR_TYP"/>
    <property type="match status" value="3"/>
</dbReference>
<evidence type="ECO:0000259" key="9">
    <source>
        <dbReference type="PROSITE" id="PS50104"/>
    </source>
</evidence>
<feature type="domain" description="TIR" evidence="9">
    <location>
        <begin position="6"/>
        <end position="169"/>
    </location>
</feature>
<dbReference type="EMBL" id="CM004388">
    <property type="protein sequence ID" value="OAY58776.1"/>
    <property type="molecule type" value="Genomic_DNA"/>
</dbReference>
<dbReference type="Gene3D" id="3.40.50.10140">
    <property type="entry name" value="Toll/interleukin-1 receptor homology (TIR) domain"/>
    <property type="match status" value="1"/>
</dbReference>
<dbReference type="Pfam" id="PF20160">
    <property type="entry name" value="C-JID"/>
    <property type="match status" value="1"/>
</dbReference>
<feature type="compositionally biased region" description="Basic and acidic residues" evidence="8">
    <location>
        <begin position="1250"/>
        <end position="1261"/>
    </location>
</feature>
<dbReference type="Pfam" id="PF01582">
    <property type="entry name" value="TIR"/>
    <property type="match status" value="1"/>
</dbReference>
<evidence type="ECO:0000256" key="2">
    <source>
        <dbReference type="ARBA" id="ARBA00022614"/>
    </source>
</evidence>
<keyword evidence="2" id="KW-0433">Leucine-rich repeat</keyword>
<comment type="catalytic activity">
    <reaction evidence="7">
        <text>NAD(+) + H2O = ADP-D-ribose + nicotinamide + H(+)</text>
        <dbReference type="Rhea" id="RHEA:16301"/>
        <dbReference type="ChEBI" id="CHEBI:15377"/>
        <dbReference type="ChEBI" id="CHEBI:15378"/>
        <dbReference type="ChEBI" id="CHEBI:17154"/>
        <dbReference type="ChEBI" id="CHEBI:57540"/>
        <dbReference type="ChEBI" id="CHEBI:57967"/>
        <dbReference type="EC" id="3.2.2.6"/>
    </reaction>
    <physiologicalReaction direction="left-to-right" evidence="7">
        <dbReference type="Rhea" id="RHEA:16302"/>
    </physiologicalReaction>
</comment>
<feature type="region of interest" description="Disordered" evidence="8">
    <location>
        <begin position="1237"/>
        <end position="1284"/>
    </location>
</feature>
<dbReference type="SMART" id="SM00255">
    <property type="entry name" value="TIR"/>
    <property type="match status" value="1"/>
</dbReference>
<dbReference type="SUPFAM" id="SSF52200">
    <property type="entry name" value="Toll/Interleukin receptor TIR domain"/>
    <property type="match status" value="1"/>
</dbReference>
<evidence type="ECO:0000313" key="10">
    <source>
        <dbReference type="EMBL" id="OAY58773.1"/>
    </source>
</evidence>
<dbReference type="GO" id="GO:0006952">
    <property type="term" value="P:defense response"/>
    <property type="evidence" value="ECO:0007669"/>
    <property type="project" value="UniProtKB-KW"/>
</dbReference>
<dbReference type="EC" id="3.2.2.6" evidence="1"/>
<evidence type="ECO:0000256" key="7">
    <source>
        <dbReference type="ARBA" id="ARBA00047304"/>
    </source>
</evidence>
<evidence type="ECO:0000256" key="5">
    <source>
        <dbReference type="ARBA" id="ARBA00022821"/>
    </source>
</evidence>
<dbReference type="Gene3D" id="1.10.8.430">
    <property type="entry name" value="Helical domain of apoptotic protease-activating factors"/>
    <property type="match status" value="1"/>
</dbReference>
<name>A0A251LK92_MANES</name>
<organism evidence="10">
    <name type="scientific">Manihot esculenta</name>
    <name type="common">Cassava</name>
    <name type="synonym">Jatropha manihot</name>
    <dbReference type="NCBI Taxonomy" id="3983"/>
    <lineage>
        <taxon>Eukaryota</taxon>
        <taxon>Viridiplantae</taxon>
        <taxon>Streptophyta</taxon>
        <taxon>Embryophyta</taxon>
        <taxon>Tracheophyta</taxon>
        <taxon>Spermatophyta</taxon>
        <taxon>Magnoliopsida</taxon>
        <taxon>eudicotyledons</taxon>
        <taxon>Gunneridae</taxon>
        <taxon>Pentapetalae</taxon>
        <taxon>rosids</taxon>
        <taxon>fabids</taxon>
        <taxon>Malpighiales</taxon>
        <taxon>Euphorbiaceae</taxon>
        <taxon>Crotonoideae</taxon>
        <taxon>Manihoteae</taxon>
        <taxon>Manihot</taxon>
    </lineage>
</organism>